<proteinExistence type="predicted"/>
<evidence type="ECO:0000313" key="3">
    <source>
        <dbReference type="EMBL" id="KAK7460884.1"/>
    </source>
</evidence>
<evidence type="ECO:0000256" key="1">
    <source>
        <dbReference type="SAM" id="MobiDB-lite"/>
    </source>
</evidence>
<accession>A0ABR1JLR4</accession>
<keyword evidence="4" id="KW-1185">Reference proteome</keyword>
<dbReference type="Pfam" id="PF04774">
    <property type="entry name" value="HABP4_PAI-RBP1"/>
    <property type="match status" value="1"/>
</dbReference>
<evidence type="ECO:0000313" key="4">
    <source>
        <dbReference type="Proteomes" id="UP001498398"/>
    </source>
</evidence>
<organism evidence="3 4">
    <name type="scientific">Marasmiellus scandens</name>
    <dbReference type="NCBI Taxonomy" id="2682957"/>
    <lineage>
        <taxon>Eukaryota</taxon>
        <taxon>Fungi</taxon>
        <taxon>Dikarya</taxon>
        <taxon>Basidiomycota</taxon>
        <taxon>Agaricomycotina</taxon>
        <taxon>Agaricomycetes</taxon>
        <taxon>Agaricomycetidae</taxon>
        <taxon>Agaricales</taxon>
        <taxon>Marasmiineae</taxon>
        <taxon>Omphalotaceae</taxon>
        <taxon>Marasmiellus</taxon>
    </lineage>
</organism>
<feature type="region of interest" description="Disordered" evidence="1">
    <location>
        <begin position="116"/>
        <end position="143"/>
    </location>
</feature>
<dbReference type="InterPro" id="IPR006861">
    <property type="entry name" value="HABP4_PAIRBP1-bd"/>
</dbReference>
<comment type="caution">
    <text evidence="3">The sequence shown here is derived from an EMBL/GenBank/DDBJ whole genome shotgun (WGS) entry which is preliminary data.</text>
</comment>
<feature type="domain" description="Hyaluronan/mRNA-binding protein" evidence="2">
    <location>
        <begin position="21"/>
        <end position="92"/>
    </location>
</feature>
<reference evidence="3 4" key="1">
    <citation type="submission" date="2024-01" db="EMBL/GenBank/DDBJ databases">
        <title>A draft genome for the cacao thread blight pathogen Marasmiellus scandens.</title>
        <authorList>
            <person name="Baruah I.K."/>
            <person name="Leung J."/>
            <person name="Bukari Y."/>
            <person name="Amoako-Attah I."/>
            <person name="Meinhardt L.W."/>
            <person name="Bailey B.A."/>
            <person name="Cohen S.P."/>
        </authorList>
    </citation>
    <scope>NUCLEOTIDE SEQUENCE [LARGE SCALE GENOMIC DNA]</scope>
    <source>
        <strain evidence="3 4">GH-19</strain>
    </source>
</reference>
<evidence type="ECO:0000259" key="2">
    <source>
        <dbReference type="Pfam" id="PF04774"/>
    </source>
</evidence>
<protein>
    <recommendedName>
        <fullName evidence="2">Hyaluronan/mRNA-binding protein domain-containing protein</fullName>
    </recommendedName>
</protein>
<gene>
    <name evidence="3" type="ORF">VKT23_008813</name>
</gene>
<dbReference type="EMBL" id="JBANRG010000014">
    <property type="protein sequence ID" value="KAK7460884.1"/>
    <property type="molecule type" value="Genomic_DNA"/>
</dbReference>
<feature type="compositionally biased region" description="Polar residues" evidence="1">
    <location>
        <begin position="116"/>
        <end position="127"/>
    </location>
</feature>
<feature type="region of interest" description="Disordered" evidence="1">
    <location>
        <begin position="58"/>
        <end position="89"/>
    </location>
</feature>
<sequence length="143" mass="15465">MTRTARAISPRAIIKDRSLNRSGLDKNIRKEGAGQHNWGRPEDELAALEDEQFEFEEYEHELHDRDDTSSSNGSEAAEDKARKASVAGLTEEELAAARQFRKKALKGQVDLAAIARTSNAVSSSPPKVTSPGAASETSSALSI</sequence>
<name>A0ABR1JLR4_9AGAR</name>
<dbReference type="Proteomes" id="UP001498398">
    <property type="component" value="Unassembled WGS sequence"/>
</dbReference>
<feature type="region of interest" description="Disordered" evidence="1">
    <location>
        <begin position="19"/>
        <end position="41"/>
    </location>
</feature>